<organism evidence="7 8">
    <name type="scientific">Skermanella stibiiresistens SB22</name>
    <dbReference type="NCBI Taxonomy" id="1385369"/>
    <lineage>
        <taxon>Bacteria</taxon>
        <taxon>Pseudomonadati</taxon>
        <taxon>Pseudomonadota</taxon>
        <taxon>Alphaproteobacteria</taxon>
        <taxon>Rhodospirillales</taxon>
        <taxon>Azospirillaceae</taxon>
        <taxon>Skermanella</taxon>
    </lineage>
</organism>
<sequence>MTTAEALIAFTIAAALVTITPGLDTALVLRTAAVEGGRRAFLAGVGVCVGCLAWGLIAAFGLGALLAASETGYAILRWAGAGYLLYLGGRMVLGARSGFDGGVVAEGGQGVGTSARGWFVRGFATNILNPKVGVFYVTFLPQFVPFGVEVVSFTVLLALIHAIEGILWFGLLITATRPLARALHRPGLVRALDRVTGGVLIAFGVKLILDARRP</sequence>
<dbReference type="EMBL" id="AVFL01000010">
    <property type="protein sequence ID" value="EWY39761.1"/>
    <property type="molecule type" value="Genomic_DNA"/>
</dbReference>
<evidence type="ECO:0000256" key="6">
    <source>
        <dbReference type="SAM" id="Phobius"/>
    </source>
</evidence>
<reference evidence="7 8" key="1">
    <citation type="submission" date="2013-08" db="EMBL/GenBank/DDBJ databases">
        <title>The genome sequence of Skermanella stibiiresistens.</title>
        <authorList>
            <person name="Zhu W."/>
            <person name="Wang G."/>
        </authorList>
    </citation>
    <scope>NUCLEOTIDE SEQUENCE [LARGE SCALE GENOMIC DNA]</scope>
    <source>
        <strain evidence="7 8">SB22</strain>
    </source>
</reference>
<feature type="transmembrane region" description="Helical" evidence="6">
    <location>
        <begin position="6"/>
        <end position="29"/>
    </location>
</feature>
<comment type="caution">
    <text evidence="7">The sequence shown here is derived from an EMBL/GenBank/DDBJ whole genome shotgun (WGS) entry which is preliminary data.</text>
</comment>
<dbReference type="GO" id="GO:0005886">
    <property type="term" value="C:plasma membrane"/>
    <property type="evidence" value="ECO:0007669"/>
    <property type="project" value="UniProtKB-SubCell"/>
</dbReference>
<evidence type="ECO:0000256" key="2">
    <source>
        <dbReference type="ARBA" id="ARBA00022475"/>
    </source>
</evidence>
<keyword evidence="4 6" id="KW-1133">Transmembrane helix</keyword>
<dbReference type="AlphaFoldDB" id="W9H4N9"/>
<dbReference type="PIRSF" id="PIRSF006324">
    <property type="entry name" value="LeuE"/>
    <property type="match status" value="1"/>
</dbReference>
<feature type="transmembrane region" description="Helical" evidence="6">
    <location>
        <begin position="150"/>
        <end position="171"/>
    </location>
</feature>
<protein>
    <submittedName>
        <fullName evidence="7">Threonine transporter RhtB</fullName>
    </submittedName>
</protein>
<dbReference type="OrthoDB" id="9807053at2"/>
<keyword evidence="3 6" id="KW-0812">Transmembrane</keyword>
<evidence type="ECO:0000313" key="8">
    <source>
        <dbReference type="Proteomes" id="UP000019486"/>
    </source>
</evidence>
<dbReference type="GO" id="GO:0015171">
    <property type="term" value="F:amino acid transmembrane transporter activity"/>
    <property type="evidence" value="ECO:0007669"/>
    <property type="project" value="TreeGrafter"/>
</dbReference>
<dbReference type="RefSeq" id="WP_037453380.1">
    <property type="nucleotide sequence ID" value="NZ_AVFL01000010.1"/>
</dbReference>
<evidence type="ECO:0000256" key="1">
    <source>
        <dbReference type="ARBA" id="ARBA00004651"/>
    </source>
</evidence>
<name>W9H4N9_9PROT</name>
<evidence type="ECO:0000313" key="7">
    <source>
        <dbReference type="EMBL" id="EWY39761.1"/>
    </source>
</evidence>
<keyword evidence="2" id="KW-1003">Cell membrane</keyword>
<evidence type="ECO:0000256" key="5">
    <source>
        <dbReference type="ARBA" id="ARBA00023136"/>
    </source>
</evidence>
<feature type="transmembrane region" description="Helical" evidence="6">
    <location>
        <begin position="74"/>
        <end position="93"/>
    </location>
</feature>
<dbReference type="PANTHER" id="PTHR30086">
    <property type="entry name" value="ARGININE EXPORTER PROTEIN ARGO"/>
    <property type="match status" value="1"/>
</dbReference>
<gene>
    <name evidence="7" type="ORF">N825_04420</name>
</gene>
<dbReference type="Proteomes" id="UP000019486">
    <property type="component" value="Unassembled WGS sequence"/>
</dbReference>
<comment type="subcellular location">
    <subcellularLocation>
        <location evidence="1">Cell membrane</location>
        <topology evidence="1">Multi-pass membrane protein</topology>
    </subcellularLocation>
</comment>
<evidence type="ECO:0000256" key="3">
    <source>
        <dbReference type="ARBA" id="ARBA00022692"/>
    </source>
</evidence>
<keyword evidence="5 6" id="KW-0472">Membrane</keyword>
<accession>W9H4N9</accession>
<dbReference type="PANTHER" id="PTHR30086:SF20">
    <property type="entry name" value="ARGININE EXPORTER PROTEIN ARGO-RELATED"/>
    <property type="match status" value="1"/>
</dbReference>
<dbReference type="STRING" id="1385369.N825_04420"/>
<dbReference type="PATRIC" id="fig|1385369.3.peg.3110"/>
<proteinExistence type="predicted"/>
<dbReference type="InterPro" id="IPR001123">
    <property type="entry name" value="LeuE-type"/>
</dbReference>
<keyword evidence="8" id="KW-1185">Reference proteome</keyword>
<feature type="transmembrane region" description="Helical" evidence="6">
    <location>
        <begin position="41"/>
        <end position="68"/>
    </location>
</feature>
<evidence type="ECO:0000256" key="4">
    <source>
        <dbReference type="ARBA" id="ARBA00022989"/>
    </source>
</evidence>
<dbReference type="Pfam" id="PF01810">
    <property type="entry name" value="LysE"/>
    <property type="match status" value="1"/>
</dbReference>